<accession>A0A2T2N820</accession>
<protein>
    <recommendedName>
        <fullName evidence="10">Transcription factor domain-containing protein</fullName>
    </recommendedName>
</protein>
<dbReference type="AlphaFoldDB" id="A0A2T2N820"/>
<dbReference type="Proteomes" id="UP000240883">
    <property type="component" value="Unassembled WGS sequence"/>
</dbReference>
<dbReference type="GO" id="GO:0008270">
    <property type="term" value="F:zinc ion binding"/>
    <property type="evidence" value="ECO:0007669"/>
    <property type="project" value="UniProtKB-KW"/>
</dbReference>
<evidence type="ECO:0000256" key="2">
    <source>
        <dbReference type="ARBA" id="ARBA00022723"/>
    </source>
</evidence>
<gene>
    <name evidence="8" type="ORF">BS50DRAFT_143423</name>
</gene>
<sequence length="607" mass="68746">MQDFVNFMKSMASRSDWVPVMGTVVRNRITEVVPGVRQDSTPDLPEFSHTVQPATAASVPSSPIPRSRASPEISRNLSDHPVFSPTNDSLVVSERMMRQLSESLYRVRSDRSNVQLPSRYALSRFVRCAIDYISKHIPCMHVATTRLEDCVPELILALSALGAEYSFEFQQAKDLFLASTNLVDFQSHWQQEYSGQSDVPASSLQSMQTLLILLRLAIVERDRSILSQILQLQHKLVLALRTLMDDNCDCTNVGDATAWHRWIEKESIKRMRLMAFCSLSLLNLTHNISNAFQWCEIAMPIACSRDLWEAPDALSWHSLLRSGMEQCIEPSSSSSFLQEVLDQGLDTFEFSALQNNIFLHAILQRVDLLKQLYGPFNSTQQWPSRLTKIHTALYQISYKYSTRSRLDYGTMNLTKETLNLNSFAILGIGLIRTASVMDFNALLQSRSPLHVTLALKRAPLPTRSSRATSAAFHATMVLEKLAFIGLNRFPRKQDIIWDFEFWICAFECAIFHARWLMRLSNTAPNQSQSQEETKVLCETRAVVAEGLASLELKEDSLTSQETPLELSLVLLRVWASILSNNAQLPLVQMLGESLLSYLHEFQTSVNT</sequence>
<feature type="compositionally biased region" description="Low complexity" evidence="7">
    <location>
        <begin position="56"/>
        <end position="75"/>
    </location>
</feature>
<evidence type="ECO:0000313" key="8">
    <source>
        <dbReference type="EMBL" id="PSN61602.1"/>
    </source>
</evidence>
<evidence type="ECO:0000256" key="4">
    <source>
        <dbReference type="ARBA" id="ARBA00022771"/>
    </source>
</evidence>
<dbReference type="GO" id="GO:0000978">
    <property type="term" value="F:RNA polymerase II cis-regulatory region sequence-specific DNA binding"/>
    <property type="evidence" value="ECO:0007669"/>
    <property type="project" value="InterPro"/>
</dbReference>
<feature type="region of interest" description="Disordered" evidence="7">
    <location>
        <begin position="36"/>
        <end position="78"/>
    </location>
</feature>
<keyword evidence="6" id="KW-0539">Nucleus</keyword>
<evidence type="ECO:0000256" key="5">
    <source>
        <dbReference type="ARBA" id="ARBA00022833"/>
    </source>
</evidence>
<dbReference type="GO" id="GO:0000981">
    <property type="term" value="F:DNA-binding transcription factor activity, RNA polymerase II-specific"/>
    <property type="evidence" value="ECO:0007669"/>
    <property type="project" value="InterPro"/>
</dbReference>
<evidence type="ECO:0000256" key="1">
    <source>
        <dbReference type="ARBA" id="ARBA00004123"/>
    </source>
</evidence>
<evidence type="ECO:0008006" key="10">
    <source>
        <dbReference type="Google" id="ProtNLM"/>
    </source>
</evidence>
<keyword evidence="3" id="KW-0677">Repeat</keyword>
<organism evidence="8 9">
    <name type="scientific">Corynespora cassiicola Philippines</name>
    <dbReference type="NCBI Taxonomy" id="1448308"/>
    <lineage>
        <taxon>Eukaryota</taxon>
        <taxon>Fungi</taxon>
        <taxon>Dikarya</taxon>
        <taxon>Ascomycota</taxon>
        <taxon>Pezizomycotina</taxon>
        <taxon>Dothideomycetes</taxon>
        <taxon>Pleosporomycetidae</taxon>
        <taxon>Pleosporales</taxon>
        <taxon>Corynesporascaceae</taxon>
        <taxon>Corynespora</taxon>
    </lineage>
</organism>
<dbReference type="PANTHER" id="PTHR40626">
    <property type="entry name" value="MIP31509P"/>
    <property type="match status" value="1"/>
</dbReference>
<evidence type="ECO:0000256" key="7">
    <source>
        <dbReference type="SAM" id="MobiDB-lite"/>
    </source>
</evidence>
<keyword evidence="9" id="KW-1185">Reference proteome</keyword>
<keyword evidence="5" id="KW-0862">Zinc</keyword>
<proteinExistence type="predicted"/>
<name>A0A2T2N820_CORCC</name>
<evidence type="ECO:0000313" key="9">
    <source>
        <dbReference type="Proteomes" id="UP000240883"/>
    </source>
</evidence>
<keyword evidence="2" id="KW-0479">Metal-binding</keyword>
<dbReference type="OrthoDB" id="654211at2759"/>
<dbReference type="STRING" id="1448308.A0A2T2N820"/>
<dbReference type="PANTHER" id="PTHR40626:SF10">
    <property type="entry name" value="C2H2-TYPE DOMAIN-CONTAINING PROTEIN"/>
    <property type="match status" value="1"/>
</dbReference>
<reference evidence="8 9" key="1">
    <citation type="journal article" date="2018" name="Front. Microbiol.">
        <title>Genome-Wide Analysis of Corynespora cassiicola Leaf Fall Disease Putative Effectors.</title>
        <authorList>
            <person name="Lopez D."/>
            <person name="Ribeiro S."/>
            <person name="Label P."/>
            <person name="Fumanal B."/>
            <person name="Venisse J.S."/>
            <person name="Kohler A."/>
            <person name="de Oliveira R.R."/>
            <person name="Labutti K."/>
            <person name="Lipzen A."/>
            <person name="Lail K."/>
            <person name="Bauer D."/>
            <person name="Ohm R.A."/>
            <person name="Barry K.W."/>
            <person name="Spatafora J."/>
            <person name="Grigoriev I.V."/>
            <person name="Martin F.M."/>
            <person name="Pujade-Renaud V."/>
        </authorList>
    </citation>
    <scope>NUCLEOTIDE SEQUENCE [LARGE SCALE GENOMIC DNA]</scope>
    <source>
        <strain evidence="8 9">Philippines</strain>
    </source>
</reference>
<evidence type="ECO:0000256" key="6">
    <source>
        <dbReference type="ARBA" id="ARBA00023242"/>
    </source>
</evidence>
<evidence type="ECO:0000256" key="3">
    <source>
        <dbReference type="ARBA" id="ARBA00022737"/>
    </source>
</evidence>
<dbReference type="InterPro" id="IPR051059">
    <property type="entry name" value="VerF-like"/>
</dbReference>
<comment type="subcellular location">
    <subcellularLocation>
        <location evidence="1">Nucleus</location>
    </subcellularLocation>
</comment>
<dbReference type="GO" id="GO:0005634">
    <property type="term" value="C:nucleus"/>
    <property type="evidence" value="ECO:0007669"/>
    <property type="project" value="UniProtKB-SubCell"/>
</dbReference>
<keyword evidence="4" id="KW-0863">Zinc-finger</keyword>
<dbReference type="GO" id="GO:0000785">
    <property type="term" value="C:chromatin"/>
    <property type="evidence" value="ECO:0007669"/>
    <property type="project" value="TreeGrafter"/>
</dbReference>
<dbReference type="EMBL" id="KZ678143">
    <property type="protein sequence ID" value="PSN61602.1"/>
    <property type="molecule type" value="Genomic_DNA"/>
</dbReference>